<keyword evidence="3 7" id="KW-0808">Transferase</keyword>
<evidence type="ECO:0000256" key="4">
    <source>
        <dbReference type="SAM" id="MobiDB-lite"/>
    </source>
</evidence>
<name>W5TY80_9NOCA</name>
<evidence type="ECO:0000259" key="6">
    <source>
        <dbReference type="Pfam" id="PF13439"/>
    </source>
</evidence>
<dbReference type="PANTHER" id="PTHR12526:SF640">
    <property type="entry name" value="COLANIC ACID BIOSYNTHESIS GLYCOSYLTRANSFERASE WCAL-RELATED"/>
    <property type="match status" value="1"/>
</dbReference>
<dbReference type="HOGENOM" id="CLU_009583_29_0_11"/>
<dbReference type="Pfam" id="PF13439">
    <property type="entry name" value="Glyco_transf_4"/>
    <property type="match status" value="1"/>
</dbReference>
<dbReference type="InterPro" id="IPR001296">
    <property type="entry name" value="Glyco_trans_1"/>
</dbReference>
<dbReference type="GO" id="GO:0016757">
    <property type="term" value="F:glycosyltransferase activity"/>
    <property type="evidence" value="ECO:0007669"/>
    <property type="project" value="UniProtKB-KW"/>
</dbReference>
<dbReference type="KEGG" id="nno:NONO_c74410"/>
<dbReference type="eggNOG" id="COG0438">
    <property type="taxonomic scope" value="Bacteria"/>
</dbReference>
<protein>
    <submittedName>
        <fullName evidence="7">Putative glycosyltransferase</fullName>
    </submittedName>
</protein>
<evidence type="ECO:0000313" key="7">
    <source>
        <dbReference type="EMBL" id="AHH22196.1"/>
    </source>
</evidence>
<feature type="region of interest" description="Disordered" evidence="4">
    <location>
        <begin position="1"/>
        <end position="59"/>
    </location>
</feature>
<dbReference type="SUPFAM" id="SSF53756">
    <property type="entry name" value="UDP-Glycosyltransferase/glycogen phosphorylase"/>
    <property type="match status" value="1"/>
</dbReference>
<evidence type="ECO:0000256" key="1">
    <source>
        <dbReference type="ARBA" id="ARBA00009481"/>
    </source>
</evidence>
<organism evidence="7 8">
    <name type="scientific">Nocardia nova SH22a</name>
    <dbReference type="NCBI Taxonomy" id="1415166"/>
    <lineage>
        <taxon>Bacteria</taxon>
        <taxon>Bacillati</taxon>
        <taxon>Actinomycetota</taxon>
        <taxon>Actinomycetes</taxon>
        <taxon>Mycobacteriales</taxon>
        <taxon>Nocardiaceae</taxon>
        <taxon>Nocardia</taxon>
    </lineage>
</organism>
<keyword evidence="8" id="KW-1185">Reference proteome</keyword>
<dbReference type="InterPro" id="IPR028098">
    <property type="entry name" value="Glyco_trans_4-like_N"/>
</dbReference>
<dbReference type="EMBL" id="CP006850">
    <property type="protein sequence ID" value="AHH22196.1"/>
    <property type="molecule type" value="Genomic_DNA"/>
</dbReference>
<comment type="similarity">
    <text evidence="1">Belongs to the glycosyltransferase group 1 family. Glycosyltransferase 4 subfamily.</text>
</comment>
<dbReference type="STRING" id="1415166.NONO_c74410"/>
<keyword evidence="2" id="KW-0328">Glycosyltransferase</keyword>
<evidence type="ECO:0000313" key="8">
    <source>
        <dbReference type="Proteomes" id="UP000019150"/>
    </source>
</evidence>
<accession>W5TY80</accession>
<evidence type="ECO:0000259" key="5">
    <source>
        <dbReference type="Pfam" id="PF00534"/>
    </source>
</evidence>
<proteinExistence type="inferred from homology"/>
<dbReference type="PANTHER" id="PTHR12526">
    <property type="entry name" value="GLYCOSYLTRANSFERASE"/>
    <property type="match status" value="1"/>
</dbReference>
<sequence length="453" mass="48640">MRPASPRDSSAVARASVTGARETPAAGISEVEPPAHSSQPLRERTFSAPDSSELANLSAPGDPVREVLLLCWRDTGHPQGGGSERYLERVGAQLAARGVKVTLRTARYRGAARRERIDGIEISRAGGRFSVYPRALAAIAAGRMGFGPLRGLRPDAVIDTQNGIPFFARVVSGAPSVVLVHHGHREQWPVAGRLVGRIGWWIESWLSPRVHRNDQYLTVSLPSAEELASLGVDAARIAVVRNGAEPVPGQSPTGAEPIRTPHPSIVVLSRLVPHKQIEDALEVVAGLRGRLPGLELDVIGDGWWADNLKTRARELGIADAVNFHGFVDEPRKHELLSRAWVQVLPSRKEGWGLAVIEAAQHGVPTIGYRSSRGLTDSIVDGVTGVLVDDVFQLTETTGELLADPEMRVVMGEKARTRAREFSWEQTGFGVGSVVAAAARGEFVSGLVAGRSAE</sequence>
<evidence type="ECO:0000256" key="3">
    <source>
        <dbReference type="ARBA" id="ARBA00022679"/>
    </source>
</evidence>
<gene>
    <name evidence="7" type="ORF">NONO_c74410</name>
</gene>
<dbReference type="CDD" id="cd03801">
    <property type="entry name" value="GT4_PimA-like"/>
    <property type="match status" value="1"/>
</dbReference>
<dbReference type="PATRIC" id="fig|1415166.3.peg.7636"/>
<feature type="domain" description="Glycosyl transferase family 1" evidence="5">
    <location>
        <begin position="258"/>
        <end position="416"/>
    </location>
</feature>
<dbReference type="AlphaFoldDB" id="W5TY80"/>
<reference evidence="7 8" key="1">
    <citation type="journal article" date="2014" name="Appl. Environ. Microbiol.">
        <title>Insights into the Microbial Degradation of Rubber and Gutta-Percha by Analysis of the Complete Genome of Nocardia nova SH22a.</title>
        <authorList>
            <person name="Luo Q."/>
            <person name="Hiessl S."/>
            <person name="Poehlein A."/>
            <person name="Daniel R."/>
            <person name="Steinbuchel A."/>
        </authorList>
    </citation>
    <scope>NUCLEOTIDE SEQUENCE [LARGE SCALE GENOMIC DNA]</scope>
    <source>
        <strain evidence="7">SH22a</strain>
    </source>
</reference>
<dbReference type="Gene3D" id="3.40.50.2000">
    <property type="entry name" value="Glycogen Phosphorylase B"/>
    <property type="match status" value="2"/>
</dbReference>
<evidence type="ECO:0000256" key="2">
    <source>
        <dbReference type="ARBA" id="ARBA00022676"/>
    </source>
</evidence>
<feature type="domain" description="Glycosyltransferase subfamily 4-like N-terminal" evidence="6">
    <location>
        <begin position="81"/>
        <end position="244"/>
    </location>
</feature>
<dbReference type="Pfam" id="PF00534">
    <property type="entry name" value="Glycos_transf_1"/>
    <property type="match status" value="1"/>
</dbReference>
<dbReference type="Proteomes" id="UP000019150">
    <property type="component" value="Chromosome"/>
</dbReference>